<gene>
    <name evidence="7" type="ORF">METZ01_LOCUS22871</name>
</gene>
<feature type="transmembrane region" description="Helical" evidence="5">
    <location>
        <begin position="132"/>
        <end position="151"/>
    </location>
</feature>
<organism evidence="7">
    <name type="scientific">marine metagenome</name>
    <dbReference type="NCBI Taxonomy" id="408172"/>
    <lineage>
        <taxon>unclassified sequences</taxon>
        <taxon>metagenomes</taxon>
        <taxon>ecological metagenomes</taxon>
    </lineage>
</organism>
<dbReference type="SUPFAM" id="SSF103481">
    <property type="entry name" value="Multidrug resistance efflux transporter EmrE"/>
    <property type="match status" value="2"/>
</dbReference>
<dbReference type="GO" id="GO:0016020">
    <property type="term" value="C:membrane"/>
    <property type="evidence" value="ECO:0007669"/>
    <property type="project" value="UniProtKB-SubCell"/>
</dbReference>
<evidence type="ECO:0000256" key="5">
    <source>
        <dbReference type="SAM" id="Phobius"/>
    </source>
</evidence>
<protein>
    <recommendedName>
        <fullName evidence="6">EamA domain-containing protein</fullName>
    </recommendedName>
</protein>
<keyword evidence="2 5" id="KW-0812">Transmembrane</keyword>
<evidence type="ECO:0000256" key="1">
    <source>
        <dbReference type="ARBA" id="ARBA00004141"/>
    </source>
</evidence>
<evidence type="ECO:0000256" key="3">
    <source>
        <dbReference type="ARBA" id="ARBA00022989"/>
    </source>
</evidence>
<feature type="transmembrane region" description="Helical" evidence="5">
    <location>
        <begin position="216"/>
        <end position="237"/>
    </location>
</feature>
<dbReference type="InterPro" id="IPR050638">
    <property type="entry name" value="AA-Vitamin_Transporters"/>
</dbReference>
<keyword evidence="3 5" id="KW-1133">Transmembrane helix</keyword>
<evidence type="ECO:0000256" key="2">
    <source>
        <dbReference type="ARBA" id="ARBA00022692"/>
    </source>
</evidence>
<feature type="transmembrane region" description="Helical" evidence="5">
    <location>
        <begin position="77"/>
        <end position="99"/>
    </location>
</feature>
<feature type="transmembrane region" description="Helical" evidence="5">
    <location>
        <begin position="46"/>
        <end position="65"/>
    </location>
</feature>
<comment type="subcellular location">
    <subcellularLocation>
        <location evidence="1">Membrane</location>
        <topology evidence="1">Multi-pass membrane protein</topology>
    </subcellularLocation>
</comment>
<feature type="transmembrane region" description="Helical" evidence="5">
    <location>
        <begin position="105"/>
        <end position="125"/>
    </location>
</feature>
<dbReference type="AlphaFoldDB" id="A0A381PVF0"/>
<feature type="transmembrane region" description="Helical" evidence="5">
    <location>
        <begin position="273"/>
        <end position="291"/>
    </location>
</feature>
<dbReference type="InterPro" id="IPR037185">
    <property type="entry name" value="EmrE-like"/>
</dbReference>
<reference evidence="7" key="1">
    <citation type="submission" date="2018-05" db="EMBL/GenBank/DDBJ databases">
        <authorList>
            <person name="Lanie J.A."/>
            <person name="Ng W.-L."/>
            <person name="Kazmierczak K.M."/>
            <person name="Andrzejewski T.M."/>
            <person name="Davidsen T.M."/>
            <person name="Wayne K.J."/>
            <person name="Tettelin H."/>
            <person name="Glass J.I."/>
            <person name="Rusch D."/>
            <person name="Podicherti R."/>
            <person name="Tsui H.-C.T."/>
            <person name="Winkler M.E."/>
        </authorList>
    </citation>
    <scope>NUCLEOTIDE SEQUENCE</scope>
</reference>
<feature type="transmembrane region" description="Helical" evidence="5">
    <location>
        <begin position="12"/>
        <end position="34"/>
    </location>
</feature>
<feature type="domain" description="EamA" evidence="6">
    <location>
        <begin position="19"/>
        <end position="146"/>
    </location>
</feature>
<feature type="domain" description="EamA" evidence="6">
    <location>
        <begin position="158"/>
        <end position="291"/>
    </location>
</feature>
<dbReference type="EMBL" id="UINC01001078">
    <property type="protein sequence ID" value="SUZ70017.1"/>
    <property type="molecule type" value="Genomic_DNA"/>
</dbReference>
<feature type="transmembrane region" description="Helical" evidence="5">
    <location>
        <begin position="189"/>
        <end position="210"/>
    </location>
</feature>
<proteinExistence type="predicted"/>
<evidence type="ECO:0000256" key="4">
    <source>
        <dbReference type="ARBA" id="ARBA00023136"/>
    </source>
</evidence>
<feature type="transmembrane region" description="Helical" evidence="5">
    <location>
        <begin position="157"/>
        <end position="177"/>
    </location>
</feature>
<feature type="transmembrane region" description="Helical" evidence="5">
    <location>
        <begin position="249"/>
        <end position="267"/>
    </location>
</feature>
<accession>A0A381PVF0</accession>
<evidence type="ECO:0000313" key="7">
    <source>
        <dbReference type="EMBL" id="SUZ70017.1"/>
    </source>
</evidence>
<sequence length="295" mass="30485">MHEQSEAPELRPFLPFDWLLLVTAAGIWGASFLFMDVALDHEHPGLVAFLRPALGLLALLAFPASRRPVDRADRGRLVVLGITWMAFPLTMFPLAQQWIDSSVAGMLNSGMPVATVLVAALAFGVRSSRLQVAGILIGLVGILLIGLPTATSGDTSALGVIFVLLAVTSYGIAANLAGPLQRRYGSAAVLSRVLAVATVATVPFGLFGLAHSSWSTQAFAANLAVGLGGTGVAYLAAATLIGRVGPVRMSVVTYLVPVVAAVLGVVVLGEVLVTWQVLGAAVLIGGAWLTTRASG</sequence>
<dbReference type="Pfam" id="PF00892">
    <property type="entry name" value="EamA"/>
    <property type="match status" value="2"/>
</dbReference>
<dbReference type="InterPro" id="IPR000620">
    <property type="entry name" value="EamA_dom"/>
</dbReference>
<name>A0A381PVF0_9ZZZZ</name>
<dbReference type="PANTHER" id="PTHR32322">
    <property type="entry name" value="INNER MEMBRANE TRANSPORTER"/>
    <property type="match status" value="1"/>
</dbReference>
<evidence type="ECO:0000259" key="6">
    <source>
        <dbReference type="Pfam" id="PF00892"/>
    </source>
</evidence>
<keyword evidence="4 5" id="KW-0472">Membrane</keyword>
<dbReference type="PANTHER" id="PTHR32322:SF2">
    <property type="entry name" value="EAMA DOMAIN-CONTAINING PROTEIN"/>
    <property type="match status" value="1"/>
</dbReference>